<dbReference type="AlphaFoldDB" id="A0A917Q602"/>
<sequence length="420" mass="44237">MLGVPLAFSTGAIAVALCLVVYGPMSLFLVASRSIEFLDSYVLVAVPFFILMASLMERSGIAKDLYTALNVWAGRMPGGLAVVTVFVGVILASTVGVIGGEIVLLGLVALPQLLRLGYDRKLAIGTICASGSLGTMIPPSIILVFFGITAGASVGDLFLASLMPGLLLAGLYVAYIVARCARDPALGPPPPAQELAMPLSEKLALLKGVALPIAIAFVVLGSIYLGLASVTESAAIGVAGVALAIWIRGDMTVDLVRHAALQTLSTCGVVLWLVLGTNALIGVYNLMGGIDFARSLLTDLPFPPIVVIMIMLGVWILLGFFLDWIGIMLLTMPIFVPAAEALGYDRIWLGILFNIAMQIAYLTPPFAPAAFYLKGVAPKDIALDEIFAAMWPFIALQVVGLALVVTFPQIALWLPAWVNP</sequence>
<feature type="transmembrane region" description="Helical" evidence="7">
    <location>
        <begin position="81"/>
        <end position="110"/>
    </location>
</feature>
<organism evidence="9 10">
    <name type="scientific">Salinarimonas ramus</name>
    <dbReference type="NCBI Taxonomy" id="690164"/>
    <lineage>
        <taxon>Bacteria</taxon>
        <taxon>Pseudomonadati</taxon>
        <taxon>Pseudomonadota</taxon>
        <taxon>Alphaproteobacteria</taxon>
        <taxon>Hyphomicrobiales</taxon>
        <taxon>Salinarimonadaceae</taxon>
        <taxon>Salinarimonas</taxon>
    </lineage>
</organism>
<evidence type="ECO:0000313" key="10">
    <source>
        <dbReference type="Proteomes" id="UP000600449"/>
    </source>
</evidence>
<comment type="similarity">
    <text evidence="7">Belongs to the TRAP transporter large permease family.</text>
</comment>
<comment type="subunit">
    <text evidence="7">The complex comprises the extracytoplasmic solute receptor protein and the two transmembrane proteins.</text>
</comment>
<evidence type="ECO:0000256" key="1">
    <source>
        <dbReference type="ARBA" id="ARBA00004429"/>
    </source>
</evidence>
<feature type="transmembrane region" description="Helical" evidence="7">
    <location>
        <begin position="230"/>
        <end position="247"/>
    </location>
</feature>
<feature type="transmembrane region" description="Helical" evidence="7">
    <location>
        <begin position="304"/>
        <end position="335"/>
    </location>
</feature>
<dbReference type="GO" id="GO:0022857">
    <property type="term" value="F:transmembrane transporter activity"/>
    <property type="evidence" value="ECO:0007669"/>
    <property type="project" value="UniProtKB-UniRule"/>
</dbReference>
<dbReference type="PIRSF" id="PIRSF006066">
    <property type="entry name" value="HI0050"/>
    <property type="match status" value="1"/>
</dbReference>
<feature type="transmembrane region" description="Helical" evidence="7">
    <location>
        <begin position="393"/>
        <end position="414"/>
    </location>
</feature>
<evidence type="ECO:0000256" key="5">
    <source>
        <dbReference type="ARBA" id="ARBA00022989"/>
    </source>
</evidence>
<accession>A0A917Q602</accession>
<dbReference type="EMBL" id="BMMF01000001">
    <property type="protein sequence ID" value="GGK20501.1"/>
    <property type="molecule type" value="Genomic_DNA"/>
</dbReference>
<reference evidence="9 10" key="1">
    <citation type="journal article" date="2014" name="Int. J. Syst. Evol. Microbiol.">
        <title>Complete genome sequence of Corynebacterium casei LMG S-19264T (=DSM 44701T), isolated from a smear-ripened cheese.</title>
        <authorList>
            <consortium name="US DOE Joint Genome Institute (JGI-PGF)"/>
            <person name="Walter F."/>
            <person name="Albersmeier A."/>
            <person name="Kalinowski J."/>
            <person name="Ruckert C."/>
        </authorList>
    </citation>
    <scope>NUCLEOTIDE SEQUENCE [LARGE SCALE GENOMIC DNA]</scope>
    <source>
        <strain evidence="9 10">CGMCC 1.9161</strain>
    </source>
</reference>
<dbReference type="Proteomes" id="UP000600449">
    <property type="component" value="Unassembled WGS sequence"/>
</dbReference>
<feature type="domain" description="TRAP C4-dicarboxylate transport system permease DctM subunit" evidence="8">
    <location>
        <begin position="2"/>
        <end position="410"/>
    </location>
</feature>
<name>A0A917Q602_9HYPH</name>
<evidence type="ECO:0000256" key="7">
    <source>
        <dbReference type="RuleBase" id="RU369079"/>
    </source>
</evidence>
<gene>
    <name evidence="9" type="ORF">GCM10011322_03960</name>
</gene>
<evidence type="ECO:0000256" key="6">
    <source>
        <dbReference type="ARBA" id="ARBA00023136"/>
    </source>
</evidence>
<keyword evidence="5 7" id="KW-1133">Transmembrane helix</keyword>
<keyword evidence="2" id="KW-1003">Cell membrane</keyword>
<keyword evidence="10" id="KW-1185">Reference proteome</keyword>
<feature type="transmembrane region" description="Helical" evidence="7">
    <location>
        <begin position="6"/>
        <end position="29"/>
    </location>
</feature>
<dbReference type="PANTHER" id="PTHR33362:SF7">
    <property type="entry name" value="SLL1103 PROTEIN"/>
    <property type="match status" value="1"/>
</dbReference>
<feature type="transmembrane region" description="Helical" evidence="7">
    <location>
        <begin position="347"/>
        <end position="373"/>
    </location>
</feature>
<keyword evidence="3 7" id="KW-0997">Cell inner membrane</keyword>
<dbReference type="PANTHER" id="PTHR33362">
    <property type="entry name" value="SIALIC ACID TRAP TRANSPORTER PERMEASE PROTEIN SIAT-RELATED"/>
    <property type="match status" value="1"/>
</dbReference>
<feature type="transmembrane region" description="Helical" evidence="7">
    <location>
        <begin position="122"/>
        <end position="146"/>
    </location>
</feature>
<dbReference type="InterPro" id="IPR004681">
    <property type="entry name" value="TRAP_DctM"/>
</dbReference>
<dbReference type="Pfam" id="PF06808">
    <property type="entry name" value="DctM"/>
    <property type="match status" value="1"/>
</dbReference>
<feature type="transmembrane region" description="Helical" evidence="7">
    <location>
        <begin position="204"/>
        <end position="224"/>
    </location>
</feature>
<comment type="caution">
    <text evidence="9">The sequence shown here is derived from an EMBL/GenBank/DDBJ whole genome shotgun (WGS) entry which is preliminary data.</text>
</comment>
<protein>
    <recommendedName>
        <fullName evidence="7">TRAP transporter large permease protein</fullName>
    </recommendedName>
</protein>
<evidence type="ECO:0000259" key="8">
    <source>
        <dbReference type="Pfam" id="PF06808"/>
    </source>
</evidence>
<dbReference type="GO" id="GO:0005886">
    <property type="term" value="C:plasma membrane"/>
    <property type="evidence" value="ECO:0007669"/>
    <property type="project" value="UniProtKB-SubCell"/>
</dbReference>
<evidence type="ECO:0000256" key="3">
    <source>
        <dbReference type="ARBA" id="ARBA00022519"/>
    </source>
</evidence>
<comment type="function">
    <text evidence="7">Part of the tripartite ATP-independent periplasmic (TRAP) transport system.</text>
</comment>
<dbReference type="NCBIfam" id="TIGR00786">
    <property type="entry name" value="dctM"/>
    <property type="match status" value="1"/>
</dbReference>
<proteinExistence type="inferred from homology"/>
<keyword evidence="7" id="KW-0813">Transport</keyword>
<dbReference type="InterPro" id="IPR010656">
    <property type="entry name" value="DctM"/>
</dbReference>
<feature type="transmembrane region" description="Helical" evidence="7">
    <location>
        <begin position="259"/>
        <end position="284"/>
    </location>
</feature>
<feature type="transmembrane region" description="Helical" evidence="7">
    <location>
        <begin position="41"/>
        <end position="61"/>
    </location>
</feature>
<comment type="subcellular location">
    <subcellularLocation>
        <location evidence="1 7">Cell inner membrane</location>
        <topology evidence="1 7">Multi-pass membrane protein</topology>
    </subcellularLocation>
</comment>
<keyword evidence="4 7" id="KW-0812">Transmembrane</keyword>
<keyword evidence="6 7" id="KW-0472">Membrane</keyword>
<evidence type="ECO:0000256" key="4">
    <source>
        <dbReference type="ARBA" id="ARBA00022692"/>
    </source>
</evidence>
<evidence type="ECO:0000256" key="2">
    <source>
        <dbReference type="ARBA" id="ARBA00022475"/>
    </source>
</evidence>
<evidence type="ECO:0000313" key="9">
    <source>
        <dbReference type="EMBL" id="GGK20501.1"/>
    </source>
</evidence>
<feature type="transmembrane region" description="Helical" evidence="7">
    <location>
        <begin position="158"/>
        <end position="178"/>
    </location>
</feature>